<dbReference type="EMBL" id="PQXO01000242">
    <property type="protein sequence ID" value="TGO87203.1"/>
    <property type="molecule type" value="Genomic_DNA"/>
</dbReference>
<proteinExistence type="predicted"/>
<feature type="compositionally biased region" description="Basic and acidic residues" evidence="1">
    <location>
        <begin position="43"/>
        <end position="98"/>
    </location>
</feature>
<keyword evidence="3" id="KW-1185">Reference proteome</keyword>
<feature type="region of interest" description="Disordered" evidence="1">
    <location>
        <begin position="1"/>
        <end position="108"/>
    </location>
</feature>
<accession>A0A4Z1KMB8</accession>
<reference evidence="2 3" key="1">
    <citation type="submission" date="2017-12" db="EMBL/GenBank/DDBJ databases">
        <title>Comparative genomics of Botrytis spp.</title>
        <authorList>
            <person name="Valero-Jimenez C.A."/>
            <person name="Tapia P."/>
            <person name="Veloso J."/>
            <person name="Silva-Moreno E."/>
            <person name="Staats M."/>
            <person name="Valdes J.H."/>
            <person name="Van Kan J.A.L."/>
        </authorList>
    </citation>
    <scope>NUCLEOTIDE SEQUENCE [LARGE SCALE GENOMIC DNA]</scope>
    <source>
        <strain evidence="2 3">MUCL3349</strain>
    </source>
</reference>
<organism evidence="2 3">
    <name type="scientific">Botrytis porri</name>
    <dbReference type="NCBI Taxonomy" id="87229"/>
    <lineage>
        <taxon>Eukaryota</taxon>
        <taxon>Fungi</taxon>
        <taxon>Dikarya</taxon>
        <taxon>Ascomycota</taxon>
        <taxon>Pezizomycotina</taxon>
        <taxon>Leotiomycetes</taxon>
        <taxon>Helotiales</taxon>
        <taxon>Sclerotiniaceae</taxon>
        <taxon>Botrytis</taxon>
    </lineage>
</organism>
<gene>
    <name evidence="2" type="ORF">BPOR_0242g00010</name>
</gene>
<dbReference type="AlphaFoldDB" id="A0A4Z1KMB8"/>
<evidence type="ECO:0000313" key="2">
    <source>
        <dbReference type="EMBL" id="TGO87203.1"/>
    </source>
</evidence>
<feature type="compositionally biased region" description="Polar residues" evidence="1">
    <location>
        <begin position="1"/>
        <end position="11"/>
    </location>
</feature>
<name>A0A4Z1KMB8_9HELO</name>
<sequence length="288" mass="34705">MVNFTPKQSAMSKGLGHVPNRLGLNYGNKASKVRKPPPSPIKMQDKTKGLDRRLKEQHNQDRKTQDKVKDLKRHLEEQRNQHEKMQNEIKESERRLEEQYNQNGKTQDKVKDFERRLEEQYNQNEKMQNEINYLRQRLEEQYDQIEKIQDKTKDLERRLEEQRDQNETMQETRDQKLQYYNDQIEKLDESVQKLMSWTSQLKDSIAEDIERQHREREAQDKMQDVQHAMQKILATIMEQQHKHISDMIEFQTQLPNMIRGELSLQQASSLEPWLGRDPGFDAKSIRYE</sequence>
<protein>
    <submittedName>
        <fullName evidence="2">Uncharacterized protein</fullName>
    </submittedName>
</protein>
<dbReference type="Gene3D" id="1.10.287.1490">
    <property type="match status" value="1"/>
</dbReference>
<evidence type="ECO:0000313" key="3">
    <source>
        <dbReference type="Proteomes" id="UP000297280"/>
    </source>
</evidence>
<dbReference type="Proteomes" id="UP000297280">
    <property type="component" value="Unassembled WGS sequence"/>
</dbReference>
<comment type="caution">
    <text evidence="2">The sequence shown here is derived from an EMBL/GenBank/DDBJ whole genome shotgun (WGS) entry which is preliminary data.</text>
</comment>
<evidence type="ECO:0000256" key="1">
    <source>
        <dbReference type="SAM" id="MobiDB-lite"/>
    </source>
</evidence>